<evidence type="ECO:0000256" key="9">
    <source>
        <dbReference type="SAM" id="Phobius"/>
    </source>
</evidence>
<dbReference type="SUPFAM" id="SSF53649">
    <property type="entry name" value="Alkaline phosphatase-like"/>
    <property type="match status" value="1"/>
</dbReference>
<dbReference type="EMBL" id="JABAEK010000001">
    <property type="protein sequence ID" value="NLQ16160.1"/>
    <property type="molecule type" value="Genomic_DNA"/>
</dbReference>
<dbReference type="AlphaFoldDB" id="A0A847R7C0"/>
<evidence type="ECO:0000256" key="7">
    <source>
        <dbReference type="PIRSR" id="PIRSR005091-2"/>
    </source>
</evidence>
<keyword evidence="12" id="KW-1185">Reference proteome</keyword>
<dbReference type="Proteomes" id="UP000586067">
    <property type="component" value="Unassembled WGS sequence"/>
</dbReference>
<dbReference type="GO" id="GO:0005886">
    <property type="term" value="C:plasma membrane"/>
    <property type="evidence" value="ECO:0007669"/>
    <property type="project" value="UniProtKB-SubCell"/>
</dbReference>
<evidence type="ECO:0000259" key="10">
    <source>
        <dbReference type="Pfam" id="PF00884"/>
    </source>
</evidence>
<sequence length="644" mass="72922">MLRSIRLKQQEKNITPLVFLGYGLLFTTLGLIFTRLFFFFIHMGYFSAEPVGDIFLALLHGVRFDLSIVALLNTPILLLLFALIWFRALARLCMALVLFYLCLVDIPMVIINLIDSVYFPYTGRRSGPEVFSMFNDVRSQFPELIFVYWGYAAGSVALLIGYVWCLFAIKKRVKTVSIRASLLVLMCLVLTVVFIIVGRGGLQSKPIRALNAYSYPSSALGALVLNTPFSLLREEADDLKRVQYFSSDNDIKAALQLGSPEEESATIKKHNVIILILESFGLEYFGPPYGLHSYAPFLQQLSQQGRFFPNGVANGRRSIEAVPSILAGIPSLMSEAYMRSPYQSNTVYGLGGIVAPYGYSSAFFHGAKNGSMYFDDTTYRFGFQQYYGLDEYPDDAQFDGQWGIFDEPFLQFAAQEIDKMPEPFMVGMFTISSHPPYTLPKQYEGVIQEGEIPMHRVVQYTDMALKRFFETAATKDWYKDTLFVITADHTSDNFDRRFASSLGRHQIPIILYQPNEGIESGVVTEIAQQIDIPATVIDYLNLPEKDKTLPFGRSLLVENSQADAIIQAEDAYWLLSQDKYVKLPMAQNAPFETGYLPSTFVTPLEQSNPTDFEQLERRLKAYVQIYINGLIDNTLYRFSPEKSP</sequence>
<feature type="binding site" evidence="7">
    <location>
        <position position="434"/>
    </location>
    <ligand>
        <name>substrate</name>
    </ligand>
</feature>
<evidence type="ECO:0000256" key="3">
    <source>
        <dbReference type="ARBA" id="ARBA00022692"/>
    </source>
</evidence>
<dbReference type="RefSeq" id="WP_168822143.1">
    <property type="nucleotide sequence ID" value="NZ_CP073013.1"/>
</dbReference>
<keyword evidence="2" id="KW-1003">Cell membrane</keyword>
<reference evidence="11 12" key="1">
    <citation type="submission" date="2020-04" db="EMBL/GenBank/DDBJ databases">
        <title>Marinomonas sp. M1K-6 isolated from the deep seawater of the Mariana Trench.</title>
        <authorList>
            <person name="Li Y."/>
        </authorList>
    </citation>
    <scope>NUCLEOTIDE SEQUENCE [LARGE SCALE GENOMIC DNA]</scope>
    <source>
        <strain evidence="11 12">M1K-6</strain>
    </source>
</reference>
<dbReference type="InterPro" id="IPR000917">
    <property type="entry name" value="Sulfatase_N"/>
</dbReference>
<dbReference type="InterPro" id="IPR050448">
    <property type="entry name" value="OpgB/LTA_synthase_biosynth"/>
</dbReference>
<evidence type="ECO:0000256" key="2">
    <source>
        <dbReference type="ARBA" id="ARBA00022475"/>
    </source>
</evidence>
<evidence type="ECO:0000256" key="6">
    <source>
        <dbReference type="PIRSR" id="PIRSR005091-1"/>
    </source>
</evidence>
<protein>
    <submittedName>
        <fullName evidence="11">LTA synthase family protein</fullName>
    </submittedName>
</protein>
<comment type="caution">
    <text evidence="11">The sequence shown here is derived from an EMBL/GenBank/DDBJ whole genome shotgun (WGS) entry which is preliminary data.</text>
</comment>
<feature type="transmembrane region" description="Helical" evidence="9">
    <location>
        <begin position="181"/>
        <end position="202"/>
    </location>
</feature>
<feature type="transmembrane region" description="Helical" evidence="9">
    <location>
        <begin position="66"/>
        <end position="86"/>
    </location>
</feature>
<dbReference type="Gene3D" id="3.40.720.10">
    <property type="entry name" value="Alkaline Phosphatase, subunit A"/>
    <property type="match status" value="1"/>
</dbReference>
<feature type="binding site" evidence="8">
    <location>
        <position position="488"/>
    </location>
    <ligand>
        <name>Mn(2+)</name>
        <dbReference type="ChEBI" id="CHEBI:29035"/>
    </ligand>
</feature>
<feature type="transmembrane region" description="Helical" evidence="9">
    <location>
        <begin position="146"/>
        <end position="169"/>
    </location>
</feature>
<feature type="active site" evidence="6">
    <location>
        <position position="318"/>
    </location>
</feature>
<dbReference type="CDD" id="cd16015">
    <property type="entry name" value="LTA_synthase"/>
    <property type="match status" value="1"/>
</dbReference>
<keyword evidence="7" id="KW-0464">Manganese</keyword>
<name>A0A847R7C0_9GAMM</name>
<dbReference type="PANTHER" id="PTHR47371">
    <property type="entry name" value="LIPOTEICHOIC ACID SYNTHASE"/>
    <property type="match status" value="1"/>
</dbReference>
<comment type="subcellular location">
    <subcellularLocation>
        <location evidence="1">Cell membrane</location>
        <topology evidence="1">Multi-pass membrane protein</topology>
    </subcellularLocation>
</comment>
<evidence type="ECO:0000313" key="12">
    <source>
        <dbReference type="Proteomes" id="UP000586067"/>
    </source>
</evidence>
<feature type="binding site" evidence="8">
    <location>
        <position position="489"/>
    </location>
    <ligand>
        <name>Mn(2+)</name>
        <dbReference type="ChEBI" id="CHEBI:29035"/>
    </ligand>
</feature>
<keyword evidence="5 9" id="KW-0472">Membrane</keyword>
<dbReference type="PANTHER" id="PTHR47371:SF3">
    <property type="entry name" value="PHOSPHOGLYCEROL TRANSFERASE I"/>
    <property type="match status" value="1"/>
</dbReference>
<accession>A0A847R7C0</accession>
<dbReference type="Gene3D" id="3.30.1120.80">
    <property type="match status" value="1"/>
</dbReference>
<proteinExistence type="predicted"/>
<feature type="binding site" evidence="8">
    <location>
        <position position="278"/>
    </location>
    <ligand>
        <name>Mn(2+)</name>
        <dbReference type="ChEBI" id="CHEBI:29035"/>
    </ligand>
</feature>
<keyword evidence="4 9" id="KW-1133">Transmembrane helix</keyword>
<evidence type="ECO:0000256" key="5">
    <source>
        <dbReference type="ARBA" id="ARBA00023136"/>
    </source>
</evidence>
<dbReference type="GO" id="GO:0046872">
    <property type="term" value="F:metal ion binding"/>
    <property type="evidence" value="ECO:0007669"/>
    <property type="project" value="UniProtKB-KW"/>
</dbReference>
<feature type="transmembrane region" description="Helical" evidence="9">
    <location>
        <begin position="93"/>
        <end position="114"/>
    </location>
</feature>
<evidence type="ECO:0000256" key="8">
    <source>
        <dbReference type="PIRSR" id="PIRSR005091-3"/>
    </source>
</evidence>
<evidence type="ECO:0000313" key="11">
    <source>
        <dbReference type="EMBL" id="NLQ16160.1"/>
    </source>
</evidence>
<dbReference type="InterPro" id="IPR012160">
    <property type="entry name" value="LtaS-like"/>
</dbReference>
<evidence type="ECO:0000256" key="1">
    <source>
        <dbReference type="ARBA" id="ARBA00004651"/>
    </source>
</evidence>
<organism evidence="11 12">
    <name type="scientific">Marinomonas profundi</name>
    <dbReference type="NCBI Taxonomy" id="2726122"/>
    <lineage>
        <taxon>Bacteria</taxon>
        <taxon>Pseudomonadati</taxon>
        <taxon>Pseudomonadota</taxon>
        <taxon>Gammaproteobacteria</taxon>
        <taxon>Oceanospirillales</taxon>
        <taxon>Oceanospirillaceae</taxon>
        <taxon>Marinomonas</taxon>
    </lineage>
</organism>
<dbReference type="PIRSF" id="PIRSF005091">
    <property type="entry name" value="Mmb_sulf_HI1246"/>
    <property type="match status" value="1"/>
</dbReference>
<dbReference type="InterPro" id="IPR017850">
    <property type="entry name" value="Alkaline_phosphatase_core_sf"/>
</dbReference>
<feature type="domain" description="Sulfatase N-terminal" evidence="10">
    <location>
        <begin position="271"/>
        <end position="541"/>
    </location>
</feature>
<feature type="transmembrane region" description="Helical" evidence="9">
    <location>
        <begin position="20"/>
        <end position="46"/>
    </location>
</feature>
<keyword evidence="3 9" id="KW-0812">Transmembrane</keyword>
<keyword evidence="7" id="KW-0479">Metal-binding</keyword>
<gene>
    <name evidence="11" type="ORF">HGG82_00800</name>
</gene>
<dbReference type="Pfam" id="PF00884">
    <property type="entry name" value="Sulfatase"/>
    <property type="match status" value="1"/>
</dbReference>
<evidence type="ECO:0000256" key="4">
    <source>
        <dbReference type="ARBA" id="ARBA00022989"/>
    </source>
</evidence>